<dbReference type="EMBL" id="BLXT01000975">
    <property type="protein sequence ID" value="GFN81965.1"/>
    <property type="molecule type" value="Genomic_DNA"/>
</dbReference>
<protein>
    <submittedName>
        <fullName evidence="1">Uncharacterized protein</fullName>
    </submittedName>
</protein>
<keyword evidence="2" id="KW-1185">Reference proteome</keyword>
<dbReference type="Proteomes" id="UP000735302">
    <property type="component" value="Unassembled WGS sequence"/>
</dbReference>
<accession>A0AAV3Y3Z4</accession>
<dbReference type="AlphaFoldDB" id="A0AAV3Y3Z4"/>
<proteinExistence type="predicted"/>
<sequence length="95" mass="10115">MCGKRSAFVFTLEVDPSSTLDGPPCLPPFLSYPLLAASEQPATTHCFYAAFGENTSGNVEQCTSHQRAHRQLAARAFGANTLSLLLETAQSGSHS</sequence>
<comment type="caution">
    <text evidence="1">The sequence shown here is derived from an EMBL/GenBank/DDBJ whole genome shotgun (WGS) entry which is preliminary data.</text>
</comment>
<organism evidence="1 2">
    <name type="scientific">Plakobranchus ocellatus</name>
    <dbReference type="NCBI Taxonomy" id="259542"/>
    <lineage>
        <taxon>Eukaryota</taxon>
        <taxon>Metazoa</taxon>
        <taxon>Spiralia</taxon>
        <taxon>Lophotrochozoa</taxon>
        <taxon>Mollusca</taxon>
        <taxon>Gastropoda</taxon>
        <taxon>Heterobranchia</taxon>
        <taxon>Euthyneura</taxon>
        <taxon>Panpulmonata</taxon>
        <taxon>Sacoglossa</taxon>
        <taxon>Placobranchoidea</taxon>
        <taxon>Plakobranchidae</taxon>
        <taxon>Plakobranchus</taxon>
    </lineage>
</organism>
<reference evidence="1 2" key="1">
    <citation type="journal article" date="2021" name="Elife">
        <title>Chloroplast acquisition without the gene transfer in kleptoplastic sea slugs, Plakobranchus ocellatus.</title>
        <authorList>
            <person name="Maeda T."/>
            <person name="Takahashi S."/>
            <person name="Yoshida T."/>
            <person name="Shimamura S."/>
            <person name="Takaki Y."/>
            <person name="Nagai Y."/>
            <person name="Toyoda A."/>
            <person name="Suzuki Y."/>
            <person name="Arimoto A."/>
            <person name="Ishii H."/>
            <person name="Satoh N."/>
            <person name="Nishiyama T."/>
            <person name="Hasebe M."/>
            <person name="Maruyama T."/>
            <person name="Minagawa J."/>
            <person name="Obokata J."/>
            <person name="Shigenobu S."/>
        </authorList>
    </citation>
    <scope>NUCLEOTIDE SEQUENCE [LARGE SCALE GENOMIC DNA]</scope>
</reference>
<evidence type="ECO:0000313" key="2">
    <source>
        <dbReference type="Proteomes" id="UP000735302"/>
    </source>
</evidence>
<gene>
    <name evidence="1" type="ORF">PoB_000847100</name>
</gene>
<evidence type="ECO:0000313" key="1">
    <source>
        <dbReference type="EMBL" id="GFN81965.1"/>
    </source>
</evidence>
<name>A0AAV3Y3Z4_9GAST</name>